<organism evidence="1 2">
    <name type="scientific">Streblomastix strix</name>
    <dbReference type="NCBI Taxonomy" id="222440"/>
    <lineage>
        <taxon>Eukaryota</taxon>
        <taxon>Metamonada</taxon>
        <taxon>Preaxostyla</taxon>
        <taxon>Oxymonadida</taxon>
        <taxon>Streblomastigidae</taxon>
        <taxon>Streblomastix</taxon>
    </lineage>
</organism>
<dbReference type="AlphaFoldDB" id="A0A5J4UKN8"/>
<comment type="caution">
    <text evidence="1">The sequence shown here is derived from an EMBL/GenBank/DDBJ whole genome shotgun (WGS) entry which is preliminary data.</text>
</comment>
<sequence>MLQSTLDIDQTSRFGHHQGGNVTDRSYVQDDLKTAFDMLDNGDENALLEIQRCAFNESIISNPKLAQKSLKKLAKKFFNLPNQEISGSFAGLIAVSASSSGHLGFNASIEIFLSILFGMLEV</sequence>
<accession>A0A5J4UKN8</accession>
<evidence type="ECO:0000313" key="1">
    <source>
        <dbReference type="EMBL" id="KAA6370803.1"/>
    </source>
</evidence>
<reference evidence="1 2" key="1">
    <citation type="submission" date="2019-03" db="EMBL/GenBank/DDBJ databases">
        <title>Single cell metagenomics reveals metabolic interactions within the superorganism composed of flagellate Streblomastix strix and complex community of Bacteroidetes bacteria on its surface.</title>
        <authorList>
            <person name="Treitli S.C."/>
            <person name="Kolisko M."/>
            <person name="Husnik F."/>
            <person name="Keeling P."/>
            <person name="Hampl V."/>
        </authorList>
    </citation>
    <scope>NUCLEOTIDE SEQUENCE [LARGE SCALE GENOMIC DNA]</scope>
    <source>
        <strain evidence="1">ST1C</strain>
    </source>
</reference>
<dbReference type="EMBL" id="SNRW01015043">
    <property type="protein sequence ID" value="KAA6370803.1"/>
    <property type="molecule type" value="Genomic_DNA"/>
</dbReference>
<dbReference type="Proteomes" id="UP000324800">
    <property type="component" value="Unassembled WGS sequence"/>
</dbReference>
<name>A0A5J4UKN8_9EUKA</name>
<proteinExistence type="predicted"/>
<protein>
    <submittedName>
        <fullName evidence="1">Uncharacterized protein</fullName>
    </submittedName>
</protein>
<evidence type="ECO:0000313" key="2">
    <source>
        <dbReference type="Proteomes" id="UP000324800"/>
    </source>
</evidence>
<gene>
    <name evidence="1" type="ORF">EZS28_033669</name>
</gene>